<organism evidence="1 2">
    <name type="scientific">Theileria orientalis</name>
    <dbReference type="NCBI Taxonomy" id="68886"/>
    <lineage>
        <taxon>Eukaryota</taxon>
        <taxon>Sar</taxon>
        <taxon>Alveolata</taxon>
        <taxon>Apicomplexa</taxon>
        <taxon>Aconoidasida</taxon>
        <taxon>Piroplasmida</taxon>
        <taxon>Theileriidae</taxon>
        <taxon>Theileria</taxon>
    </lineage>
</organism>
<dbReference type="AlphaFoldDB" id="A0A976XI35"/>
<accession>A0A976XI35</accession>
<proteinExistence type="predicted"/>
<gene>
    <name evidence="1" type="ORF">MACK_003963</name>
</gene>
<sequence length="209" mass="24515">MESSTGYFEYNPIAKRFIQISSMLVAGQMFGKAACENIQDLMDLTWGGNEPCSACGGYGDCRWCDSCGNVLHDDNNCGDFYVNKKGQNLCTLCQNSDHRYKWYVSSNMERERLAMELWTLRMKIKMDKIYEMLYKLCNKGQNGVQKQEKGNESDLISEEYGKLYMDENRLVCTGEEYEIYKRDRNEYYKKQMEASEYCYEALTKYECYT</sequence>
<reference evidence="1" key="1">
    <citation type="submission" date="2022-07" db="EMBL/GenBank/DDBJ databases">
        <title>Evaluation of T. orientalis genome assembly methods using nanopore sequencing and analysis of variation between genomes.</title>
        <authorList>
            <person name="Yam J."/>
            <person name="Micallef M.L."/>
            <person name="Liu M."/>
            <person name="Djordjevic S.P."/>
            <person name="Bogema D.R."/>
            <person name="Jenkins C."/>
        </authorList>
    </citation>
    <scope>NUCLEOTIDE SEQUENCE</scope>
    <source>
        <strain evidence="1">Goon Nure</strain>
    </source>
</reference>
<dbReference type="Proteomes" id="UP000244811">
    <property type="component" value="Chromosome 4"/>
</dbReference>
<evidence type="ECO:0000313" key="1">
    <source>
        <dbReference type="EMBL" id="UVC50097.1"/>
    </source>
</evidence>
<name>A0A976XI35_THEOR</name>
<dbReference type="EMBL" id="CP056072">
    <property type="protein sequence ID" value="UVC50097.1"/>
    <property type="molecule type" value="Genomic_DNA"/>
</dbReference>
<evidence type="ECO:0000313" key="2">
    <source>
        <dbReference type="Proteomes" id="UP000244811"/>
    </source>
</evidence>
<protein>
    <submittedName>
        <fullName evidence="1">Uncharacterized protein</fullName>
    </submittedName>
</protein>